<proteinExistence type="predicted"/>
<dbReference type="OrthoDB" id="2186631at2759"/>
<dbReference type="EMBL" id="RCSS01000391">
    <property type="protein sequence ID" value="RVD91844.1"/>
    <property type="molecule type" value="Genomic_DNA"/>
</dbReference>
<dbReference type="InterPro" id="IPR013241">
    <property type="entry name" value="RNase_P_Pop3"/>
</dbReference>
<name>A0A437AL61_9MICR</name>
<keyword evidence="2" id="KW-1185">Reference proteome</keyword>
<dbReference type="Proteomes" id="UP000282876">
    <property type="component" value="Unassembled WGS sequence"/>
</dbReference>
<dbReference type="AlphaFoldDB" id="A0A437AL61"/>
<dbReference type="Pfam" id="PF08228">
    <property type="entry name" value="RNase_P_pop3"/>
    <property type="match status" value="1"/>
</dbReference>
<accession>A0A437AL61</accession>
<comment type="caution">
    <text evidence="1">The sequence shown here is derived from an EMBL/GenBank/DDBJ whole genome shotgun (WGS) entry which is preliminary data.</text>
</comment>
<reference evidence="1 2" key="1">
    <citation type="submission" date="2018-10" db="EMBL/GenBank/DDBJ databases">
        <title>Draft genome sequence of the microsporidian Tubulinosema ratisbonensis.</title>
        <authorList>
            <person name="Polonais V."/>
            <person name="Peyretaillade E."/>
            <person name="Niehus S."/>
            <person name="Wawrzyniak I."/>
            <person name="Franchet A."/>
            <person name="Gaspin C."/>
            <person name="Reichstadt M."/>
            <person name="Belser C."/>
            <person name="Labadie K."/>
            <person name="Delbac F."/>
            <person name="Ferrandon D."/>
        </authorList>
    </citation>
    <scope>NUCLEOTIDE SEQUENCE [LARGE SCALE GENOMIC DNA]</scope>
    <source>
        <strain evidence="1 2">Franzen</strain>
    </source>
</reference>
<organism evidence="1 2">
    <name type="scientific">Tubulinosema ratisbonensis</name>
    <dbReference type="NCBI Taxonomy" id="291195"/>
    <lineage>
        <taxon>Eukaryota</taxon>
        <taxon>Fungi</taxon>
        <taxon>Fungi incertae sedis</taxon>
        <taxon>Microsporidia</taxon>
        <taxon>Tubulinosematoidea</taxon>
        <taxon>Tubulinosematidae</taxon>
        <taxon>Tubulinosema</taxon>
    </lineage>
</organism>
<evidence type="ECO:0000313" key="1">
    <source>
        <dbReference type="EMBL" id="RVD91844.1"/>
    </source>
</evidence>
<dbReference type="VEuPathDB" id="MicrosporidiaDB:TUBRATIS_16860"/>
<protein>
    <submittedName>
        <fullName evidence="1">Uncharacterized protein</fullName>
    </submittedName>
</protein>
<dbReference type="GO" id="GO:0008033">
    <property type="term" value="P:tRNA processing"/>
    <property type="evidence" value="ECO:0007669"/>
    <property type="project" value="InterPro"/>
</dbReference>
<gene>
    <name evidence="1" type="ORF">TUBRATIS_16860</name>
</gene>
<evidence type="ECO:0000313" key="2">
    <source>
        <dbReference type="Proteomes" id="UP000282876"/>
    </source>
</evidence>
<dbReference type="GO" id="GO:0006364">
    <property type="term" value="P:rRNA processing"/>
    <property type="evidence" value="ECO:0007669"/>
    <property type="project" value="InterPro"/>
</dbReference>
<sequence>MKEIIYSDLHSVKELKLEKQELFLEIISKETKLLLTYNMIMKYQSEANNKYNIGAIFMCYEDVSSDFIFQHLPLFCKYYDIELIKLPKGTRFLLEKMFERKYIFLLAVLKTSANFEKIKNLFI</sequence>